<dbReference type="Proteomes" id="UP000760819">
    <property type="component" value="Unassembled WGS sequence"/>
</dbReference>
<evidence type="ECO:0000256" key="7">
    <source>
        <dbReference type="ARBA" id="ARBA00023136"/>
    </source>
</evidence>
<dbReference type="GO" id="GO:0016763">
    <property type="term" value="F:pentosyltransferase activity"/>
    <property type="evidence" value="ECO:0007669"/>
    <property type="project" value="TreeGrafter"/>
</dbReference>
<dbReference type="AlphaFoldDB" id="A0A955I7E8"/>
<name>A0A955I7E8_9BACT</name>
<dbReference type="PANTHER" id="PTHR33908:SF11">
    <property type="entry name" value="MEMBRANE PROTEIN"/>
    <property type="match status" value="1"/>
</dbReference>
<dbReference type="InterPro" id="IPR050297">
    <property type="entry name" value="LipidA_mod_glycosyltrf_83"/>
</dbReference>
<gene>
    <name evidence="9" type="ORF">KC640_02010</name>
</gene>
<feature type="transmembrane region" description="Helical" evidence="8">
    <location>
        <begin position="93"/>
        <end position="115"/>
    </location>
</feature>
<comment type="caution">
    <text evidence="9">The sequence shown here is derived from an EMBL/GenBank/DDBJ whole genome shotgun (WGS) entry which is preliminary data.</text>
</comment>
<feature type="transmembrane region" description="Helical" evidence="8">
    <location>
        <begin position="219"/>
        <end position="236"/>
    </location>
</feature>
<feature type="transmembrane region" description="Helical" evidence="8">
    <location>
        <begin position="354"/>
        <end position="374"/>
    </location>
</feature>
<evidence type="ECO:0000256" key="4">
    <source>
        <dbReference type="ARBA" id="ARBA00022679"/>
    </source>
</evidence>
<reference evidence="9" key="2">
    <citation type="journal article" date="2021" name="Microbiome">
        <title>Successional dynamics and alternative stable states in a saline activated sludge microbial community over 9 years.</title>
        <authorList>
            <person name="Wang Y."/>
            <person name="Ye J."/>
            <person name="Ju F."/>
            <person name="Liu L."/>
            <person name="Boyd J.A."/>
            <person name="Deng Y."/>
            <person name="Parks D.H."/>
            <person name="Jiang X."/>
            <person name="Yin X."/>
            <person name="Woodcroft B.J."/>
            <person name="Tyson G.W."/>
            <person name="Hugenholtz P."/>
            <person name="Polz M.F."/>
            <person name="Zhang T."/>
        </authorList>
    </citation>
    <scope>NUCLEOTIDE SEQUENCE</scope>
    <source>
        <strain evidence="9">HKST-UBA12</strain>
    </source>
</reference>
<organism evidence="9 10">
    <name type="scientific">Candidatus Dojkabacteria bacterium</name>
    <dbReference type="NCBI Taxonomy" id="2099670"/>
    <lineage>
        <taxon>Bacteria</taxon>
        <taxon>Candidatus Dojkabacteria</taxon>
    </lineage>
</organism>
<keyword evidence="2" id="KW-1003">Cell membrane</keyword>
<feature type="transmembrane region" description="Helical" evidence="8">
    <location>
        <begin position="178"/>
        <end position="207"/>
    </location>
</feature>
<keyword evidence="3" id="KW-0328">Glycosyltransferase</keyword>
<evidence type="ECO:0000256" key="1">
    <source>
        <dbReference type="ARBA" id="ARBA00004651"/>
    </source>
</evidence>
<feature type="transmembrane region" description="Helical" evidence="8">
    <location>
        <begin position="322"/>
        <end position="342"/>
    </location>
</feature>
<evidence type="ECO:0000256" key="5">
    <source>
        <dbReference type="ARBA" id="ARBA00022692"/>
    </source>
</evidence>
<proteinExistence type="predicted"/>
<keyword evidence="6 8" id="KW-1133">Transmembrane helix</keyword>
<feature type="non-terminal residue" evidence="9">
    <location>
        <position position="1"/>
    </location>
</feature>
<evidence type="ECO:0000256" key="6">
    <source>
        <dbReference type="ARBA" id="ARBA00022989"/>
    </source>
</evidence>
<feature type="transmembrane region" description="Helical" evidence="8">
    <location>
        <begin position="271"/>
        <end position="289"/>
    </location>
</feature>
<keyword evidence="5 8" id="KW-0812">Transmembrane</keyword>
<protein>
    <recommendedName>
        <fullName evidence="11">Glycosyltransferase RgtA/B/C/D-like domain-containing protein</fullName>
    </recommendedName>
</protein>
<keyword evidence="4" id="KW-0808">Transferase</keyword>
<dbReference type="GO" id="GO:0009103">
    <property type="term" value="P:lipopolysaccharide biosynthetic process"/>
    <property type="evidence" value="ECO:0007669"/>
    <property type="project" value="UniProtKB-ARBA"/>
</dbReference>
<dbReference type="EMBL" id="JAGQLI010000104">
    <property type="protein sequence ID" value="MCA9379179.1"/>
    <property type="molecule type" value="Genomic_DNA"/>
</dbReference>
<evidence type="ECO:0000313" key="9">
    <source>
        <dbReference type="EMBL" id="MCA9379179.1"/>
    </source>
</evidence>
<feature type="transmembrane region" description="Helical" evidence="8">
    <location>
        <begin position="296"/>
        <end position="316"/>
    </location>
</feature>
<dbReference type="PANTHER" id="PTHR33908">
    <property type="entry name" value="MANNOSYLTRANSFERASE YKCB-RELATED"/>
    <property type="match status" value="1"/>
</dbReference>
<sequence length="568" mass="63892">VTNGVPFVYSDGYYYYHTARSIVDHGTFASSEKPEYFDYRGHAIIYYNGKYGEVTTPGGALFLTPGLFISKLFRDPSQTIYNDYFLAFNGHTLLDGIMILLTAMICAVVSWVLMYRVLRKLKFSPRLSVFAVATTYASSYAVWYVFLSPAFTHTYELFCMSLVVWGMLNYLGKKRTKYLAALALGLGMLVLLRPIFAVVAVFIAIWLATEKDWRGIIKLALMGLPFLAIWLIYNYVSYGSLLTSGYTEVRGELFTSNFNAHNVLLSPQRGWFVYSPVFALAAAGLVLMYRKYRRLALFSLATISSIVIIYGFWPAWWGGGTFGQRFLILLVPLGAIGLAYLITTMKKRKLYKPLLVVIMLCVFWSLGITLMYRFTPVGQLRPASDSVGNMSAADRYTPIDMISYQLNLIKDAQGISDYVQHLYKSASGGTSLIAILLGIPDAVLRIDEREAGKLQLVLVAPPIVSQPLPDAIDFYLVNADQSVEQGHIDFIDGKTKYVLNCVQTCQPADPEVTLVRAVDYPKYLPREEYEAIDPDRYEFNLFFARPQNMQVAGPPINLSATDNYFVLP</sequence>
<evidence type="ECO:0000256" key="3">
    <source>
        <dbReference type="ARBA" id="ARBA00022676"/>
    </source>
</evidence>
<evidence type="ECO:0000256" key="2">
    <source>
        <dbReference type="ARBA" id="ARBA00022475"/>
    </source>
</evidence>
<dbReference type="GO" id="GO:0005886">
    <property type="term" value="C:plasma membrane"/>
    <property type="evidence" value="ECO:0007669"/>
    <property type="project" value="UniProtKB-SubCell"/>
</dbReference>
<comment type="subcellular location">
    <subcellularLocation>
        <location evidence="1">Cell membrane</location>
        <topology evidence="1">Multi-pass membrane protein</topology>
    </subcellularLocation>
</comment>
<evidence type="ECO:0000313" key="10">
    <source>
        <dbReference type="Proteomes" id="UP000760819"/>
    </source>
</evidence>
<accession>A0A955I7E8</accession>
<evidence type="ECO:0008006" key="11">
    <source>
        <dbReference type="Google" id="ProtNLM"/>
    </source>
</evidence>
<evidence type="ECO:0000256" key="8">
    <source>
        <dbReference type="SAM" id="Phobius"/>
    </source>
</evidence>
<feature type="transmembrane region" description="Helical" evidence="8">
    <location>
        <begin position="127"/>
        <end position="147"/>
    </location>
</feature>
<keyword evidence="7 8" id="KW-0472">Membrane</keyword>
<reference evidence="9" key="1">
    <citation type="submission" date="2020-04" db="EMBL/GenBank/DDBJ databases">
        <authorList>
            <person name="Zhang T."/>
        </authorList>
    </citation>
    <scope>NUCLEOTIDE SEQUENCE</scope>
    <source>
        <strain evidence="9">HKST-UBA12</strain>
    </source>
</reference>